<dbReference type="PANTHER" id="PTHR43390:SF1">
    <property type="entry name" value="CHLOROPLAST PROCESSING PEPTIDASE"/>
    <property type="match status" value="1"/>
</dbReference>
<evidence type="ECO:0000256" key="6">
    <source>
        <dbReference type="RuleBase" id="RU362042"/>
    </source>
</evidence>
<dbReference type="InterPro" id="IPR019758">
    <property type="entry name" value="Pept_S26A_signal_pept_1_CS"/>
</dbReference>
<dbReference type="PRINTS" id="PR00727">
    <property type="entry name" value="LEADERPTASE"/>
</dbReference>
<keyword evidence="6" id="KW-0472">Membrane</keyword>
<evidence type="ECO:0000259" key="7">
    <source>
        <dbReference type="Pfam" id="PF10502"/>
    </source>
</evidence>
<reference evidence="9" key="1">
    <citation type="submission" date="2017-09" db="EMBL/GenBank/DDBJ databases">
        <title>Depth-based differentiation of microbial function through sediment-hosted aquifers and enrichment of novel symbionts in the deep terrestrial subsurface.</title>
        <authorList>
            <person name="Probst A.J."/>
            <person name="Ladd B."/>
            <person name="Jarett J.K."/>
            <person name="Geller-Mcgrath D.E."/>
            <person name="Sieber C.M.K."/>
            <person name="Emerson J.B."/>
            <person name="Anantharaman K."/>
            <person name="Thomas B.C."/>
            <person name="Malmstrom R."/>
            <person name="Stieglmeier M."/>
            <person name="Klingl A."/>
            <person name="Woyke T."/>
            <person name="Ryan C.M."/>
            <person name="Banfield J.F."/>
        </authorList>
    </citation>
    <scope>NUCLEOTIDE SEQUENCE [LARGE SCALE GENOMIC DNA]</scope>
</reference>
<feature type="active site" evidence="5">
    <location>
        <position position="101"/>
    </location>
</feature>
<dbReference type="GO" id="GO:0016020">
    <property type="term" value="C:membrane"/>
    <property type="evidence" value="ECO:0007669"/>
    <property type="project" value="UniProtKB-SubCell"/>
</dbReference>
<dbReference type="PROSITE" id="PS00761">
    <property type="entry name" value="SPASE_I_3"/>
    <property type="match status" value="1"/>
</dbReference>
<gene>
    <name evidence="8" type="primary">lepB</name>
    <name evidence="8" type="ORF">COV05_03030</name>
</gene>
<sequence length="202" mass="23258">MQARFSSVEEKLYKRFGPVGGAVASFLFEVVQIVLISSAIIIPIRYFLIQPFYVKGASMEPNFYDHEYLIIDELTYRFRDPFRGEILVFRYPRDPSQFFIKRIVGLPGETVEITGGNVIIYNVEHPNGLVLEEEYLDDEQTNGKVRVTLGEDEYYVFGDNRDASLDSRSFGPIQSDDVIGRVWVRGLPFSRMGTFDLPEYNL</sequence>
<dbReference type="Proteomes" id="UP000231436">
    <property type="component" value="Unassembled WGS sequence"/>
</dbReference>
<protein>
    <recommendedName>
        <fullName evidence="3 6">Signal peptidase I</fullName>
        <ecNumber evidence="3 6">3.4.21.89</ecNumber>
    </recommendedName>
</protein>
<evidence type="ECO:0000313" key="8">
    <source>
        <dbReference type="EMBL" id="PJE76715.1"/>
    </source>
</evidence>
<feature type="active site" evidence="5">
    <location>
        <position position="58"/>
    </location>
</feature>
<dbReference type="InterPro" id="IPR019757">
    <property type="entry name" value="Pept_S26A_signal_pept_1_Lys-AS"/>
</dbReference>
<dbReference type="InterPro" id="IPR000223">
    <property type="entry name" value="Pept_S26A_signal_pept_1"/>
</dbReference>
<comment type="caution">
    <text evidence="8">The sequence shown here is derived from an EMBL/GenBank/DDBJ whole genome shotgun (WGS) entry which is preliminary data.</text>
</comment>
<evidence type="ECO:0000256" key="5">
    <source>
        <dbReference type="PIRSR" id="PIRSR600223-1"/>
    </source>
</evidence>
<comment type="subcellular location">
    <subcellularLocation>
        <location evidence="6">Membrane</location>
        <topology evidence="6">Single-pass type II membrane protein</topology>
    </subcellularLocation>
</comment>
<dbReference type="GO" id="GO:0004252">
    <property type="term" value="F:serine-type endopeptidase activity"/>
    <property type="evidence" value="ECO:0007669"/>
    <property type="project" value="InterPro"/>
</dbReference>
<dbReference type="EMBL" id="PFEU01000015">
    <property type="protein sequence ID" value="PJE76715.1"/>
    <property type="molecule type" value="Genomic_DNA"/>
</dbReference>
<dbReference type="GO" id="GO:0006465">
    <property type="term" value="P:signal peptide processing"/>
    <property type="evidence" value="ECO:0007669"/>
    <property type="project" value="InterPro"/>
</dbReference>
<dbReference type="PANTHER" id="PTHR43390">
    <property type="entry name" value="SIGNAL PEPTIDASE I"/>
    <property type="match status" value="1"/>
</dbReference>
<dbReference type="InterPro" id="IPR036286">
    <property type="entry name" value="LexA/Signal_pep-like_sf"/>
</dbReference>
<dbReference type="PROSITE" id="PS00760">
    <property type="entry name" value="SPASE_I_2"/>
    <property type="match status" value="1"/>
</dbReference>
<organism evidence="8 9">
    <name type="scientific">Candidatus Uhrbacteria bacterium CG10_big_fil_rev_8_21_14_0_10_48_16</name>
    <dbReference type="NCBI Taxonomy" id="1975038"/>
    <lineage>
        <taxon>Bacteria</taxon>
        <taxon>Candidatus Uhriibacteriota</taxon>
    </lineage>
</organism>
<dbReference type="SUPFAM" id="SSF51306">
    <property type="entry name" value="LexA/Signal peptidase"/>
    <property type="match status" value="1"/>
</dbReference>
<dbReference type="Gene3D" id="2.10.109.10">
    <property type="entry name" value="Umud Fragment, subunit A"/>
    <property type="match status" value="1"/>
</dbReference>
<name>A0A2M8LH22_9BACT</name>
<keyword evidence="6" id="KW-0645">Protease</keyword>
<accession>A0A2M8LH22</accession>
<evidence type="ECO:0000256" key="3">
    <source>
        <dbReference type="ARBA" id="ARBA00013208"/>
    </source>
</evidence>
<dbReference type="CDD" id="cd06530">
    <property type="entry name" value="S26_SPase_I"/>
    <property type="match status" value="1"/>
</dbReference>
<dbReference type="AlphaFoldDB" id="A0A2M8LH22"/>
<feature type="domain" description="Peptidase S26" evidence="7">
    <location>
        <begin position="28"/>
        <end position="183"/>
    </location>
</feature>
<keyword evidence="6" id="KW-1133">Transmembrane helix</keyword>
<comment type="similarity">
    <text evidence="2 6">Belongs to the peptidase S26 family.</text>
</comment>
<keyword evidence="4 6" id="KW-0378">Hydrolase</keyword>
<comment type="catalytic activity">
    <reaction evidence="1 6">
        <text>Cleavage of hydrophobic, N-terminal signal or leader sequences from secreted and periplasmic proteins.</text>
        <dbReference type="EC" id="3.4.21.89"/>
    </reaction>
</comment>
<feature type="transmembrane region" description="Helical" evidence="6">
    <location>
        <begin position="20"/>
        <end position="48"/>
    </location>
</feature>
<dbReference type="EC" id="3.4.21.89" evidence="3 6"/>
<dbReference type="InterPro" id="IPR019533">
    <property type="entry name" value="Peptidase_S26"/>
</dbReference>
<proteinExistence type="inferred from homology"/>
<dbReference type="GO" id="GO:0009003">
    <property type="term" value="F:signal peptidase activity"/>
    <property type="evidence" value="ECO:0007669"/>
    <property type="project" value="UniProtKB-EC"/>
</dbReference>
<evidence type="ECO:0000256" key="2">
    <source>
        <dbReference type="ARBA" id="ARBA00009370"/>
    </source>
</evidence>
<dbReference type="NCBIfam" id="TIGR02227">
    <property type="entry name" value="sigpep_I_bact"/>
    <property type="match status" value="1"/>
</dbReference>
<evidence type="ECO:0000256" key="1">
    <source>
        <dbReference type="ARBA" id="ARBA00000677"/>
    </source>
</evidence>
<dbReference type="Pfam" id="PF10502">
    <property type="entry name" value="Peptidase_S26"/>
    <property type="match status" value="1"/>
</dbReference>
<evidence type="ECO:0000256" key="4">
    <source>
        <dbReference type="ARBA" id="ARBA00022801"/>
    </source>
</evidence>
<keyword evidence="6" id="KW-0812">Transmembrane</keyword>
<evidence type="ECO:0000313" key="9">
    <source>
        <dbReference type="Proteomes" id="UP000231436"/>
    </source>
</evidence>